<feature type="region of interest" description="Disordered" evidence="2">
    <location>
        <begin position="170"/>
        <end position="219"/>
    </location>
</feature>
<feature type="compositionally biased region" description="Polar residues" evidence="2">
    <location>
        <begin position="170"/>
        <end position="191"/>
    </location>
</feature>
<proteinExistence type="predicted"/>
<feature type="domain" description="Chromo" evidence="3">
    <location>
        <begin position="100"/>
        <end position="149"/>
    </location>
</feature>
<reference evidence="4 5" key="1">
    <citation type="submission" date="2017-04" db="EMBL/GenBank/DDBJ databases">
        <title>Draft genome sequence of Tuber borchii Vittad., a whitish edible truffle.</title>
        <authorList>
            <consortium name="DOE Joint Genome Institute"/>
            <person name="Murat C."/>
            <person name="Kuo A."/>
            <person name="Barry K.W."/>
            <person name="Clum A."/>
            <person name="Dockter R.B."/>
            <person name="Fauchery L."/>
            <person name="Iotti M."/>
            <person name="Kohler A."/>
            <person name="Labutti K."/>
            <person name="Lindquist E.A."/>
            <person name="Lipzen A."/>
            <person name="Ohm R.A."/>
            <person name="Wang M."/>
            <person name="Grigoriev I.V."/>
            <person name="Zambonelli A."/>
            <person name="Martin F.M."/>
        </authorList>
    </citation>
    <scope>NUCLEOTIDE SEQUENCE [LARGE SCALE GENOMIC DNA]</scope>
    <source>
        <strain evidence="4 5">Tbo3840</strain>
    </source>
</reference>
<dbReference type="SMART" id="SM00298">
    <property type="entry name" value="CHROMO"/>
    <property type="match status" value="1"/>
</dbReference>
<dbReference type="Gene3D" id="2.40.50.40">
    <property type="match status" value="1"/>
</dbReference>
<sequence length="219" mass="25006">MADILHQLQEALKDTQSRQMYEANKKRQPHCLQTGDKVLINTKNLPITYGNAGPEQDSKAASEYQLRWLRHSNIDHSRSQPLPPPIRVVQQAGMIPSVEYEVEKILDWRQSHKGVIEFQLKWVGLDRPEDITWEKQQAFTGAKETLSEFICQPENAELAHLLRWPRTTRVEGTTLPTSGKKQKAKGQQPSRRSARIQARTATEINYQSRGGAISDSRIT</sequence>
<dbReference type="CDD" id="cd00024">
    <property type="entry name" value="CD_CSD"/>
    <property type="match status" value="1"/>
</dbReference>
<dbReference type="GO" id="GO:0006338">
    <property type="term" value="P:chromatin remodeling"/>
    <property type="evidence" value="ECO:0007669"/>
    <property type="project" value="UniProtKB-ARBA"/>
</dbReference>
<name>A0A2T6ZH82_TUBBO</name>
<keyword evidence="5" id="KW-1185">Reference proteome</keyword>
<dbReference type="SUPFAM" id="SSF54160">
    <property type="entry name" value="Chromo domain-like"/>
    <property type="match status" value="1"/>
</dbReference>
<dbReference type="OrthoDB" id="433924at2759"/>
<evidence type="ECO:0000313" key="5">
    <source>
        <dbReference type="Proteomes" id="UP000244722"/>
    </source>
</evidence>
<gene>
    <name evidence="4" type="ORF">B9Z19DRAFT_1067905</name>
</gene>
<comment type="subunit">
    <text evidence="1">Component of the NuA4 histone acetyltransferase complex.</text>
</comment>
<comment type="caution">
    <text evidence="4">The sequence shown here is derived from an EMBL/GenBank/DDBJ whole genome shotgun (WGS) entry which is preliminary data.</text>
</comment>
<evidence type="ECO:0000259" key="3">
    <source>
        <dbReference type="PROSITE" id="PS50013"/>
    </source>
</evidence>
<organism evidence="4 5">
    <name type="scientific">Tuber borchii</name>
    <name type="common">White truffle</name>
    <dbReference type="NCBI Taxonomy" id="42251"/>
    <lineage>
        <taxon>Eukaryota</taxon>
        <taxon>Fungi</taxon>
        <taxon>Dikarya</taxon>
        <taxon>Ascomycota</taxon>
        <taxon>Pezizomycotina</taxon>
        <taxon>Pezizomycetes</taxon>
        <taxon>Pezizales</taxon>
        <taxon>Tuberaceae</taxon>
        <taxon>Tuber</taxon>
    </lineage>
</organism>
<evidence type="ECO:0000256" key="2">
    <source>
        <dbReference type="SAM" id="MobiDB-lite"/>
    </source>
</evidence>
<dbReference type="AlphaFoldDB" id="A0A2T6ZH82"/>
<dbReference type="EMBL" id="NESQ01000269">
    <property type="protein sequence ID" value="PUU74845.1"/>
    <property type="molecule type" value="Genomic_DNA"/>
</dbReference>
<dbReference type="InterPro" id="IPR000953">
    <property type="entry name" value="Chromo/chromo_shadow_dom"/>
</dbReference>
<evidence type="ECO:0000313" key="4">
    <source>
        <dbReference type="EMBL" id="PUU74845.1"/>
    </source>
</evidence>
<protein>
    <recommendedName>
        <fullName evidence="3">Chromo domain-containing protein</fullName>
    </recommendedName>
</protein>
<dbReference type="InterPro" id="IPR016197">
    <property type="entry name" value="Chromo-like_dom_sf"/>
</dbReference>
<dbReference type="PROSITE" id="PS50013">
    <property type="entry name" value="CHROMO_2"/>
    <property type="match status" value="1"/>
</dbReference>
<accession>A0A2T6ZH82</accession>
<dbReference type="Pfam" id="PF00385">
    <property type="entry name" value="Chromo"/>
    <property type="match status" value="1"/>
</dbReference>
<dbReference type="InterPro" id="IPR023780">
    <property type="entry name" value="Chromo_domain"/>
</dbReference>
<evidence type="ECO:0000256" key="1">
    <source>
        <dbReference type="ARBA" id="ARBA00011353"/>
    </source>
</evidence>
<dbReference type="Proteomes" id="UP000244722">
    <property type="component" value="Unassembled WGS sequence"/>
</dbReference>
<feature type="compositionally biased region" description="Polar residues" evidence="2">
    <location>
        <begin position="199"/>
        <end position="208"/>
    </location>
</feature>